<keyword evidence="6" id="KW-0028">Amino-acid biosynthesis</keyword>
<gene>
    <name evidence="15" type="ORF">A10D4_09709</name>
</gene>
<dbReference type="InterPro" id="IPR023214">
    <property type="entry name" value="HAD_sf"/>
</dbReference>
<dbReference type="InterPro" id="IPR050582">
    <property type="entry name" value="HAD-like_SerB"/>
</dbReference>
<dbReference type="UniPathway" id="UPA00135">
    <property type="reaction ID" value="UER00198"/>
</dbReference>
<evidence type="ECO:0000256" key="1">
    <source>
        <dbReference type="ARBA" id="ARBA00001946"/>
    </source>
</evidence>
<dbReference type="PANTHER" id="PTHR43344">
    <property type="entry name" value="PHOSPHOSERINE PHOSPHATASE"/>
    <property type="match status" value="1"/>
</dbReference>
<comment type="catalytic activity">
    <reaction evidence="12">
        <text>O-phospho-L-serine + H2O = L-serine + phosphate</text>
        <dbReference type="Rhea" id="RHEA:21208"/>
        <dbReference type="ChEBI" id="CHEBI:15377"/>
        <dbReference type="ChEBI" id="CHEBI:33384"/>
        <dbReference type="ChEBI" id="CHEBI:43474"/>
        <dbReference type="ChEBI" id="CHEBI:57524"/>
        <dbReference type="EC" id="3.1.3.3"/>
    </reaction>
</comment>
<evidence type="ECO:0000256" key="7">
    <source>
        <dbReference type="ARBA" id="ARBA00022723"/>
    </source>
</evidence>
<evidence type="ECO:0000256" key="8">
    <source>
        <dbReference type="ARBA" id="ARBA00022801"/>
    </source>
</evidence>
<keyword evidence="7" id="KW-0479">Metal-binding</keyword>
<evidence type="ECO:0000256" key="6">
    <source>
        <dbReference type="ARBA" id="ARBA00022605"/>
    </source>
</evidence>
<name>K2JHM3_9GAMM</name>
<dbReference type="Proteomes" id="UP000014115">
    <property type="component" value="Unassembled WGS sequence"/>
</dbReference>
<dbReference type="SFLD" id="SFLDG01136">
    <property type="entry name" value="C1.6:_Phosphoserine_Phosphatas"/>
    <property type="match status" value="1"/>
</dbReference>
<keyword evidence="10" id="KW-0718">Serine biosynthesis</keyword>
<comment type="cofactor">
    <cofactor evidence="1">
        <name>Mg(2+)</name>
        <dbReference type="ChEBI" id="CHEBI:18420"/>
    </cofactor>
</comment>
<dbReference type="GO" id="GO:0006564">
    <property type="term" value="P:L-serine biosynthetic process"/>
    <property type="evidence" value="ECO:0007669"/>
    <property type="project" value="UniProtKB-KW"/>
</dbReference>
<evidence type="ECO:0000313" key="15">
    <source>
        <dbReference type="EMBL" id="EKE82871.1"/>
    </source>
</evidence>
<dbReference type="RefSeq" id="WP_008489235.1">
    <property type="nucleotide sequence ID" value="NZ_AMRG01000011.1"/>
</dbReference>
<dbReference type="Pfam" id="PF12710">
    <property type="entry name" value="HAD"/>
    <property type="match status" value="1"/>
</dbReference>
<dbReference type="NCBIfam" id="TIGR00338">
    <property type="entry name" value="serB"/>
    <property type="match status" value="1"/>
</dbReference>
<sequence length="220" mass="23782">MNELTASAGLIAFDMDSTLISIECIDEIAALAGCKQAVSQVTEAAMRGDIDFQQSLRERVALLAGVEQTRLQQLFQPIPFNPGVQQCIATLQQAGWRCVLLSGGFTWFAERLQQALQLDAVVANQLEIEAGRLTGKVLGRIVDAQVKAQQLKMLAQRWQIPISRTVAVGDGANDRDMLLAAGTGVAYCAKPALNQIADIIYDQRDLSALATRLIDAQAKA</sequence>
<evidence type="ECO:0000256" key="10">
    <source>
        <dbReference type="ARBA" id="ARBA00023299"/>
    </source>
</evidence>
<dbReference type="EMBL" id="AMRG01000011">
    <property type="protein sequence ID" value="EKE82871.1"/>
    <property type="molecule type" value="Genomic_DNA"/>
</dbReference>
<feature type="active site" description="Nucleophile" evidence="14">
    <location>
        <position position="14"/>
    </location>
</feature>
<dbReference type="InterPro" id="IPR004469">
    <property type="entry name" value="PSP"/>
</dbReference>
<proteinExistence type="inferred from homology"/>
<dbReference type="SUPFAM" id="SSF56784">
    <property type="entry name" value="HAD-like"/>
    <property type="match status" value="1"/>
</dbReference>
<dbReference type="GO" id="GO:0005737">
    <property type="term" value="C:cytoplasm"/>
    <property type="evidence" value="ECO:0007669"/>
    <property type="project" value="TreeGrafter"/>
</dbReference>
<dbReference type="NCBIfam" id="TIGR01488">
    <property type="entry name" value="HAD-SF-IB"/>
    <property type="match status" value="1"/>
</dbReference>
<dbReference type="CDD" id="cd07500">
    <property type="entry name" value="HAD_PSP"/>
    <property type="match status" value="1"/>
</dbReference>
<reference evidence="15 16" key="1">
    <citation type="journal article" date="2012" name="J. Bacteriol.">
        <title>Genome Sequence of Idiomarina xiamenensis Type Strain 10-D-4.</title>
        <authorList>
            <person name="Lai Q."/>
            <person name="Wang L."/>
            <person name="Wang W."/>
            <person name="Shao Z."/>
        </authorList>
    </citation>
    <scope>NUCLEOTIDE SEQUENCE [LARGE SCALE GENOMIC DNA]</scope>
    <source>
        <strain evidence="15 16">10-D-4</strain>
    </source>
</reference>
<evidence type="ECO:0000256" key="13">
    <source>
        <dbReference type="ARBA" id="ARBA00048523"/>
    </source>
</evidence>
<comment type="pathway">
    <text evidence="2">Amino-acid biosynthesis; L-serine biosynthesis; L-serine from 3-phospho-D-glycerate: step 3/3.</text>
</comment>
<keyword evidence="16" id="KW-1185">Reference proteome</keyword>
<evidence type="ECO:0000256" key="11">
    <source>
        <dbReference type="ARBA" id="ARBA00031693"/>
    </source>
</evidence>
<protein>
    <recommendedName>
        <fullName evidence="5">Phosphoserine phosphatase</fullName>
        <ecNumber evidence="4">3.1.3.3</ecNumber>
    </recommendedName>
    <alternativeName>
        <fullName evidence="11">O-phosphoserine phosphohydrolase</fullName>
    </alternativeName>
</protein>
<evidence type="ECO:0000256" key="5">
    <source>
        <dbReference type="ARBA" id="ARBA00015196"/>
    </source>
</evidence>
<dbReference type="SFLD" id="SFLDS00003">
    <property type="entry name" value="Haloacid_Dehalogenase"/>
    <property type="match status" value="1"/>
</dbReference>
<keyword evidence="8" id="KW-0378">Hydrolase</keyword>
<dbReference type="Gene3D" id="3.40.50.1000">
    <property type="entry name" value="HAD superfamily/HAD-like"/>
    <property type="match status" value="1"/>
</dbReference>
<organism evidence="15 16">
    <name type="scientific">Idiomarina xiamenensis 10-D-4</name>
    <dbReference type="NCBI Taxonomy" id="740709"/>
    <lineage>
        <taxon>Bacteria</taxon>
        <taxon>Pseudomonadati</taxon>
        <taxon>Pseudomonadota</taxon>
        <taxon>Gammaproteobacteria</taxon>
        <taxon>Alteromonadales</taxon>
        <taxon>Idiomarinaceae</taxon>
        <taxon>Idiomarina</taxon>
    </lineage>
</organism>
<evidence type="ECO:0000256" key="2">
    <source>
        <dbReference type="ARBA" id="ARBA00005135"/>
    </source>
</evidence>
<comment type="catalytic activity">
    <reaction evidence="13">
        <text>O-phospho-D-serine + H2O = D-serine + phosphate</text>
        <dbReference type="Rhea" id="RHEA:24873"/>
        <dbReference type="ChEBI" id="CHEBI:15377"/>
        <dbReference type="ChEBI" id="CHEBI:35247"/>
        <dbReference type="ChEBI" id="CHEBI:43474"/>
        <dbReference type="ChEBI" id="CHEBI:58680"/>
        <dbReference type="EC" id="3.1.3.3"/>
    </reaction>
</comment>
<evidence type="ECO:0000256" key="9">
    <source>
        <dbReference type="ARBA" id="ARBA00022842"/>
    </source>
</evidence>
<evidence type="ECO:0000313" key="16">
    <source>
        <dbReference type="Proteomes" id="UP000014115"/>
    </source>
</evidence>
<dbReference type="EC" id="3.1.3.3" evidence="4"/>
<comment type="similarity">
    <text evidence="3">Belongs to the HAD-like hydrolase superfamily. SerB family.</text>
</comment>
<dbReference type="GO" id="GO:0000287">
    <property type="term" value="F:magnesium ion binding"/>
    <property type="evidence" value="ECO:0007669"/>
    <property type="project" value="TreeGrafter"/>
</dbReference>
<dbReference type="STRING" id="740709.A10D4_09709"/>
<dbReference type="GO" id="GO:0036424">
    <property type="term" value="F:L-phosphoserine phosphatase activity"/>
    <property type="evidence" value="ECO:0007669"/>
    <property type="project" value="InterPro"/>
</dbReference>
<comment type="caution">
    <text evidence="15">The sequence shown here is derived from an EMBL/GenBank/DDBJ whole genome shotgun (WGS) entry which is preliminary data.</text>
</comment>
<keyword evidence="9" id="KW-0460">Magnesium</keyword>
<dbReference type="AlphaFoldDB" id="K2JHM3"/>
<dbReference type="eggNOG" id="COG0560">
    <property type="taxonomic scope" value="Bacteria"/>
</dbReference>
<evidence type="ECO:0000256" key="12">
    <source>
        <dbReference type="ARBA" id="ARBA00048138"/>
    </source>
</evidence>
<feature type="active site" description="Proton donor" evidence="14">
    <location>
        <position position="16"/>
    </location>
</feature>
<dbReference type="SFLD" id="SFLDF00029">
    <property type="entry name" value="phosphoserine_phosphatase"/>
    <property type="match status" value="1"/>
</dbReference>
<dbReference type="InterPro" id="IPR036412">
    <property type="entry name" value="HAD-like_sf"/>
</dbReference>
<evidence type="ECO:0000256" key="4">
    <source>
        <dbReference type="ARBA" id="ARBA00012640"/>
    </source>
</evidence>
<evidence type="ECO:0000256" key="14">
    <source>
        <dbReference type="PIRSR" id="PIRSR604469-1"/>
    </source>
</evidence>
<dbReference type="SFLD" id="SFLDG01137">
    <property type="entry name" value="C1.6.1:_Phosphoserine_Phosphat"/>
    <property type="match status" value="1"/>
</dbReference>
<accession>K2JHM3</accession>
<evidence type="ECO:0000256" key="3">
    <source>
        <dbReference type="ARBA" id="ARBA00009184"/>
    </source>
</evidence>
<dbReference type="PANTHER" id="PTHR43344:SF2">
    <property type="entry name" value="PHOSPHOSERINE PHOSPHATASE"/>
    <property type="match status" value="1"/>
</dbReference>
<dbReference type="PATRIC" id="fig|740709.3.peg.1967"/>
<dbReference type="OrthoDB" id="9792539at2"/>